<dbReference type="AlphaFoldDB" id="A0A080M222"/>
<dbReference type="Proteomes" id="UP000021315">
    <property type="component" value="Unassembled WGS sequence"/>
</dbReference>
<evidence type="ECO:0000313" key="4">
    <source>
        <dbReference type="Proteomes" id="UP000021315"/>
    </source>
</evidence>
<reference evidence="3 5" key="2">
    <citation type="journal article" date="2019" name="Microbiome">
        <title>Annotated bacterial chromosomes from frame-shift-corrected long-read metagenomic data.</title>
        <authorList>
            <person name="Arumugam K."/>
            <person name="Bagci C."/>
            <person name="Bessarab I."/>
            <person name="Beier S."/>
            <person name="Buchfink B."/>
            <person name="Gorska A."/>
            <person name="Qiu G."/>
            <person name="Huson D.H."/>
            <person name="Williams R.B.H."/>
        </authorList>
    </citation>
    <scope>NUCLEOTIDE SEQUENCE [LARGE SCALE GENOMIC DNA]</scope>
    <source>
        <strain evidence="3">SSA1</strain>
    </source>
</reference>
<evidence type="ECO:0000313" key="2">
    <source>
        <dbReference type="EMBL" id="KFB75313.1"/>
    </source>
</evidence>
<dbReference type="STRING" id="1453999.AW06_003685"/>
<name>A0A080M222_9PROT</name>
<evidence type="ECO:0000313" key="3">
    <source>
        <dbReference type="EMBL" id="QLH51496.1"/>
    </source>
</evidence>
<reference evidence="3" key="3">
    <citation type="submission" date="2020-06" db="EMBL/GenBank/DDBJ databases">
        <authorList>
            <person name="Arumugam K."/>
            <person name="Besarab I."/>
            <person name="Haryono M."/>
            <person name="Bagci C."/>
            <person name="Beier S."/>
            <person name="Buchfink B."/>
            <person name="Gorska A."/>
            <person name="Qiu G."/>
            <person name="Huson D.H."/>
            <person name="Williams R.B."/>
        </authorList>
    </citation>
    <scope>NUCLEOTIDE SEQUENCE</scope>
    <source>
        <strain evidence="3">SSA1</strain>
    </source>
</reference>
<proteinExistence type="predicted"/>
<sequence>MKTLLAIVIASSAFVSGQTLADQPNMEAALASLQQAKESLQRATLDKGGHRVKAIQAVDAAIAEVKAGIEFDRTRQSRNENQKK</sequence>
<feature type="chain" id="PRO_5001750756" description="DUF4398 domain-containing protein" evidence="1">
    <location>
        <begin position="22"/>
        <end position="84"/>
    </location>
</feature>
<dbReference type="KEGG" id="acog:HWD57_18065"/>
<accession>A0A080M222</accession>
<protein>
    <recommendedName>
        <fullName evidence="6">DUF4398 domain-containing protein</fullName>
    </recommendedName>
</protein>
<feature type="signal peptide" evidence="1">
    <location>
        <begin position="1"/>
        <end position="21"/>
    </location>
</feature>
<organism evidence="2 4">
    <name type="scientific">Candidatus Accumulibacter cognatus</name>
    <dbReference type="NCBI Taxonomy" id="2954383"/>
    <lineage>
        <taxon>Bacteria</taxon>
        <taxon>Pseudomonadati</taxon>
        <taxon>Pseudomonadota</taxon>
        <taxon>Betaproteobacteria</taxon>
        <taxon>Candidatus Accumulibacter</taxon>
    </lineage>
</organism>
<accession>A0A7D5S9W8</accession>
<dbReference type="RefSeq" id="WP_046535417.1">
    <property type="nucleotide sequence ID" value="NZ_JDST02000096.1"/>
</dbReference>
<reference evidence="2 4" key="1">
    <citation type="submission" date="2014-02" db="EMBL/GenBank/DDBJ databases">
        <title>Expanding our view of genomic diversity in Candidatus Accumulibacter clades.</title>
        <authorList>
            <person name="Skennerton C.T."/>
            <person name="Barr J.J."/>
            <person name="Slater F.R."/>
            <person name="Bond P.L."/>
            <person name="Tyson G.W."/>
        </authorList>
    </citation>
    <scope>NUCLEOTIDE SEQUENCE [LARGE SCALE GENOMIC DNA]</scope>
    <source>
        <strain evidence="4">SK-02</strain>
    </source>
</reference>
<evidence type="ECO:0000313" key="5">
    <source>
        <dbReference type="Proteomes" id="UP000509684"/>
    </source>
</evidence>
<evidence type="ECO:0008006" key="6">
    <source>
        <dbReference type="Google" id="ProtNLM"/>
    </source>
</evidence>
<evidence type="ECO:0000256" key="1">
    <source>
        <dbReference type="SAM" id="SignalP"/>
    </source>
</evidence>
<gene>
    <name evidence="2" type="ORF">AW06_003685</name>
    <name evidence="3" type="ORF">HWD57_18065</name>
</gene>
<dbReference type="EMBL" id="JDST02000096">
    <property type="protein sequence ID" value="KFB75313.1"/>
    <property type="molecule type" value="Genomic_DNA"/>
</dbReference>
<dbReference type="EMBL" id="CP058708">
    <property type="protein sequence ID" value="QLH51496.1"/>
    <property type="molecule type" value="Genomic_DNA"/>
</dbReference>
<keyword evidence="4" id="KW-1185">Reference proteome</keyword>
<keyword evidence="1" id="KW-0732">Signal</keyword>
<dbReference type="Proteomes" id="UP000509684">
    <property type="component" value="Chromosome"/>
</dbReference>